<name>A0A916N9E5_9FLAO</name>
<dbReference type="SUPFAM" id="SSF53756">
    <property type="entry name" value="UDP-Glycosyltransferase/glycogen phosphorylase"/>
    <property type="match status" value="1"/>
</dbReference>
<protein>
    <submittedName>
        <fullName evidence="4">D-inositol-3-phosphate glycosyltransferase</fullName>
        <ecNumber evidence="4">2.4.1.250</ecNumber>
    </submittedName>
</protein>
<evidence type="ECO:0000256" key="1">
    <source>
        <dbReference type="ARBA" id="ARBA00022679"/>
    </source>
</evidence>
<dbReference type="AlphaFoldDB" id="A0A916N9E5"/>
<dbReference type="InterPro" id="IPR001296">
    <property type="entry name" value="Glyco_trans_1"/>
</dbReference>
<dbReference type="Pfam" id="PF13439">
    <property type="entry name" value="Glyco_transf_4"/>
    <property type="match status" value="1"/>
</dbReference>
<evidence type="ECO:0000313" key="4">
    <source>
        <dbReference type="EMBL" id="CAG5076978.1"/>
    </source>
</evidence>
<dbReference type="PANTHER" id="PTHR46401">
    <property type="entry name" value="GLYCOSYLTRANSFERASE WBBK-RELATED"/>
    <property type="match status" value="1"/>
</dbReference>
<proteinExistence type="predicted"/>
<dbReference type="EC" id="2.4.1.250" evidence="4"/>
<reference evidence="4" key="1">
    <citation type="submission" date="2021-04" db="EMBL/GenBank/DDBJ databases">
        <authorList>
            <person name="Rodrigo-Torres L."/>
            <person name="Arahal R. D."/>
            <person name="Lucena T."/>
        </authorList>
    </citation>
    <scope>NUCLEOTIDE SEQUENCE</scope>
    <source>
        <strain evidence="4">AS29M-1</strain>
    </source>
</reference>
<organism evidence="4 5">
    <name type="scientific">Parvicella tangerina</name>
    <dbReference type="NCBI Taxonomy" id="2829795"/>
    <lineage>
        <taxon>Bacteria</taxon>
        <taxon>Pseudomonadati</taxon>
        <taxon>Bacteroidota</taxon>
        <taxon>Flavobacteriia</taxon>
        <taxon>Flavobacteriales</taxon>
        <taxon>Parvicellaceae</taxon>
        <taxon>Parvicella</taxon>
    </lineage>
</organism>
<gene>
    <name evidence="4" type="primary">mshA_1</name>
    <name evidence="4" type="ORF">CRYO30217_00261</name>
</gene>
<dbReference type="EMBL" id="OU015584">
    <property type="protein sequence ID" value="CAG5076978.1"/>
    <property type="molecule type" value="Genomic_DNA"/>
</dbReference>
<dbReference type="KEGG" id="ptan:CRYO30217_00261"/>
<dbReference type="GO" id="GO:0102710">
    <property type="term" value="F:D-inositol-3-phosphate glycosyltransferase activity"/>
    <property type="evidence" value="ECO:0007669"/>
    <property type="project" value="UniProtKB-EC"/>
</dbReference>
<accession>A0A916N9E5</accession>
<dbReference type="Pfam" id="PF00534">
    <property type="entry name" value="Glycos_transf_1"/>
    <property type="match status" value="1"/>
</dbReference>
<feature type="domain" description="Glycosyltransferase subfamily 4-like N-terminal" evidence="3">
    <location>
        <begin position="72"/>
        <end position="175"/>
    </location>
</feature>
<evidence type="ECO:0000259" key="3">
    <source>
        <dbReference type="Pfam" id="PF13439"/>
    </source>
</evidence>
<dbReference type="CDD" id="cd03809">
    <property type="entry name" value="GT4_MtfB-like"/>
    <property type="match status" value="1"/>
</dbReference>
<dbReference type="InterPro" id="IPR028098">
    <property type="entry name" value="Glyco_trans_4-like_N"/>
</dbReference>
<sequence length="375" mass="43204">MRIGYDAKRAYQNYTGLGNYSRDLLKSVLDIAPENDYFLYTPKITKIPSVKFIGQHNNVTVTTPKNQVDKTFKGLWRSINLEKTLDQDHIDIFHGLSNEIPRKGSGSKIKYVVTIHDLIFKRYPRNYKAIDRRIYNTKFKYACKNSNRIIAISEQTKRDIVEFYGIPEEKIEVIYQTCHENFKKDYSNEIKIHIKEKFDLPDDFILNVGTIETRKNLYGLIQATLSMQNNLPIVVVGKKTKYYNFLKVQMQKLKIDPNRIIFLKNVSIEELPAIYQMANVFVYPSHFEGFGIPIIEALHSGVPVITSNGGCFSEAAGSKSKFIDPDDPEEIGEAIDLVLSDTNLREEMITSGKEYVKKFEPTILTDQLLNVYNNL</sequence>
<keyword evidence="4" id="KW-0328">Glycosyltransferase</keyword>
<dbReference type="RefSeq" id="WP_258540500.1">
    <property type="nucleotide sequence ID" value="NZ_OU015584.1"/>
</dbReference>
<keyword evidence="5" id="KW-1185">Reference proteome</keyword>
<keyword evidence="1 4" id="KW-0808">Transferase</keyword>
<evidence type="ECO:0000259" key="2">
    <source>
        <dbReference type="Pfam" id="PF00534"/>
    </source>
</evidence>
<feature type="domain" description="Glycosyl transferase family 1" evidence="2">
    <location>
        <begin position="191"/>
        <end position="354"/>
    </location>
</feature>
<dbReference type="Gene3D" id="3.40.50.2000">
    <property type="entry name" value="Glycogen Phosphorylase B"/>
    <property type="match status" value="2"/>
</dbReference>
<dbReference type="Proteomes" id="UP000683507">
    <property type="component" value="Chromosome"/>
</dbReference>
<evidence type="ECO:0000313" key="5">
    <source>
        <dbReference type="Proteomes" id="UP000683507"/>
    </source>
</evidence>
<dbReference type="PANTHER" id="PTHR46401:SF2">
    <property type="entry name" value="GLYCOSYLTRANSFERASE WBBK-RELATED"/>
    <property type="match status" value="1"/>
</dbReference>